<dbReference type="AlphaFoldDB" id="A0A6J8AEU3"/>
<evidence type="ECO:0008006" key="4">
    <source>
        <dbReference type="Google" id="ProtNLM"/>
    </source>
</evidence>
<dbReference type="InterPro" id="IPR012337">
    <property type="entry name" value="RNaseH-like_sf"/>
</dbReference>
<accession>A0A6J8AEU3</accession>
<dbReference type="SUPFAM" id="SSF53098">
    <property type="entry name" value="Ribonuclease H-like"/>
    <property type="match status" value="1"/>
</dbReference>
<name>A0A6J8AEU3_MYTCO</name>
<proteinExistence type="predicted"/>
<feature type="region of interest" description="Disordered" evidence="1">
    <location>
        <begin position="181"/>
        <end position="205"/>
    </location>
</feature>
<dbReference type="OrthoDB" id="6773637at2759"/>
<dbReference type="InterPro" id="IPR036397">
    <property type="entry name" value="RNaseH_sf"/>
</dbReference>
<dbReference type="Proteomes" id="UP000507470">
    <property type="component" value="Unassembled WGS sequence"/>
</dbReference>
<keyword evidence="3" id="KW-1185">Reference proteome</keyword>
<dbReference type="EMBL" id="CACVKT020001354">
    <property type="protein sequence ID" value="CAC5367173.1"/>
    <property type="molecule type" value="Genomic_DNA"/>
</dbReference>
<evidence type="ECO:0000313" key="3">
    <source>
        <dbReference type="Proteomes" id="UP000507470"/>
    </source>
</evidence>
<reference evidence="2 3" key="1">
    <citation type="submission" date="2020-06" db="EMBL/GenBank/DDBJ databases">
        <authorList>
            <person name="Li R."/>
            <person name="Bekaert M."/>
        </authorList>
    </citation>
    <scope>NUCLEOTIDE SEQUENCE [LARGE SCALE GENOMIC DNA]</scope>
    <source>
        <strain evidence="3">wild</strain>
    </source>
</reference>
<dbReference type="GO" id="GO:0003676">
    <property type="term" value="F:nucleic acid binding"/>
    <property type="evidence" value="ECO:0007669"/>
    <property type="project" value="InterPro"/>
</dbReference>
<evidence type="ECO:0000256" key="1">
    <source>
        <dbReference type="SAM" id="MobiDB-lite"/>
    </source>
</evidence>
<gene>
    <name evidence="2" type="ORF">MCOR_7191</name>
</gene>
<evidence type="ECO:0000313" key="2">
    <source>
        <dbReference type="EMBL" id="CAC5367173.1"/>
    </source>
</evidence>
<protein>
    <recommendedName>
        <fullName evidence="4">Integrase catalytic domain-containing protein</fullName>
    </recommendedName>
</protein>
<sequence>MREKCVSKKSRSENTKLVVRPITSTDFIISGSCTTRISLLRPLKTKRAAEVAYQLTDIFLLLGAPHILQSDNGKEFTANVITELKLLWPELKLVHGRPRSSSKSHHRTIDHSPYKALFGSDPKVGLSSSALPKELLDTIETEEDLMSLTTATSDDNVRTNIETETDDETGTIAETETDLDTNTETETNVETNTETETDVETNTETKTNLDTNTETNVATGTSTETGVDTDTNFKIVRARKRALSGQQIQADEMLSSSKRRLKELEIGDNVIIPVQRVDRGPMDCRNIKGVVLNIAENGYKIGTKVGMMIGLMSRNQIEKIQRKDLTILDIPENTEVNVRKAAQLLPFSGCQCHVHCSCLGDCKTGKCKFKRLNLLCNCRCHASLSCTNK</sequence>
<dbReference type="Gene3D" id="3.30.420.10">
    <property type="entry name" value="Ribonuclease H-like superfamily/Ribonuclease H"/>
    <property type="match status" value="1"/>
</dbReference>
<organism evidence="2 3">
    <name type="scientific">Mytilus coruscus</name>
    <name type="common">Sea mussel</name>
    <dbReference type="NCBI Taxonomy" id="42192"/>
    <lineage>
        <taxon>Eukaryota</taxon>
        <taxon>Metazoa</taxon>
        <taxon>Spiralia</taxon>
        <taxon>Lophotrochozoa</taxon>
        <taxon>Mollusca</taxon>
        <taxon>Bivalvia</taxon>
        <taxon>Autobranchia</taxon>
        <taxon>Pteriomorphia</taxon>
        <taxon>Mytilida</taxon>
        <taxon>Mytiloidea</taxon>
        <taxon>Mytilidae</taxon>
        <taxon>Mytilinae</taxon>
        <taxon>Mytilus</taxon>
    </lineage>
</organism>